<keyword evidence="4" id="KW-1185">Reference proteome</keyword>
<organism evidence="3 4">
    <name type="scientific">Desulfopila aestuarii DSM 18488</name>
    <dbReference type="NCBI Taxonomy" id="1121416"/>
    <lineage>
        <taxon>Bacteria</taxon>
        <taxon>Pseudomonadati</taxon>
        <taxon>Thermodesulfobacteriota</taxon>
        <taxon>Desulfobulbia</taxon>
        <taxon>Desulfobulbales</taxon>
        <taxon>Desulfocapsaceae</taxon>
        <taxon>Desulfopila</taxon>
    </lineage>
</organism>
<reference evidence="3 4" key="1">
    <citation type="submission" date="2016-12" db="EMBL/GenBank/DDBJ databases">
        <authorList>
            <person name="Song W.-J."/>
            <person name="Kurnit D.M."/>
        </authorList>
    </citation>
    <scope>NUCLEOTIDE SEQUENCE [LARGE SCALE GENOMIC DNA]</scope>
    <source>
        <strain evidence="3 4">DSM 18488</strain>
    </source>
</reference>
<protein>
    <submittedName>
        <fullName evidence="3">Uncharacterized protein</fullName>
    </submittedName>
</protein>
<evidence type="ECO:0000313" key="3">
    <source>
        <dbReference type="EMBL" id="SHO42793.1"/>
    </source>
</evidence>
<dbReference type="RefSeq" id="WP_073611528.1">
    <property type="nucleotide sequence ID" value="NZ_FRFE01000001.1"/>
</dbReference>
<feature type="transmembrane region" description="Helical" evidence="2">
    <location>
        <begin position="72"/>
        <end position="89"/>
    </location>
</feature>
<keyword evidence="2" id="KW-0812">Transmembrane</keyword>
<feature type="region of interest" description="Disordered" evidence="1">
    <location>
        <begin position="104"/>
        <end position="126"/>
    </location>
</feature>
<accession>A0A1M7XW38</accession>
<keyword evidence="2" id="KW-1133">Transmembrane helix</keyword>
<sequence length="126" mass="13591">MDTRLLVGAVCIAMGIVSIAICYLGTRNPRQPKWACEAIMANFIVPVIVGCLAIGPMLIGEYVIVHRSDLKVIDLLIALSIIAASIIFVKMLRISKRVAAYEQNGPSSRNDRFTTPQGGKMGMTAA</sequence>
<feature type="transmembrane region" description="Helical" evidence="2">
    <location>
        <begin position="38"/>
        <end position="60"/>
    </location>
</feature>
<dbReference type="Proteomes" id="UP000184603">
    <property type="component" value="Unassembled WGS sequence"/>
</dbReference>
<keyword evidence="2" id="KW-0472">Membrane</keyword>
<name>A0A1M7XW38_9BACT</name>
<gene>
    <name evidence="3" type="ORF">SAMN02745220_00154</name>
</gene>
<dbReference type="EMBL" id="FRFE01000001">
    <property type="protein sequence ID" value="SHO42793.1"/>
    <property type="molecule type" value="Genomic_DNA"/>
</dbReference>
<evidence type="ECO:0000313" key="4">
    <source>
        <dbReference type="Proteomes" id="UP000184603"/>
    </source>
</evidence>
<proteinExistence type="predicted"/>
<evidence type="ECO:0000256" key="2">
    <source>
        <dbReference type="SAM" id="Phobius"/>
    </source>
</evidence>
<feature type="transmembrane region" description="Helical" evidence="2">
    <location>
        <begin position="6"/>
        <end position="26"/>
    </location>
</feature>
<evidence type="ECO:0000256" key="1">
    <source>
        <dbReference type="SAM" id="MobiDB-lite"/>
    </source>
</evidence>
<feature type="compositionally biased region" description="Polar residues" evidence="1">
    <location>
        <begin position="104"/>
        <end position="117"/>
    </location>
</feature>
<dbReference type="AlphaFoldDB" id="A0A1M7XW38"/>